<dbReference type="InterPro" id="IPR009060">
    <property type="entry name" value="UBA-like_sf"/>
</dbReference>
<dbReference type="Pfam" id="PF00627">
    <property type="entry name" value="UBA"/>
    <property type="match status" value="2"/>
</dbReference>
<dbReference type="SMART" id="SM00165">
    <property type="entry name" value="UBA"/>
    <property type="match status" value="2"/>
</dbReference>
<dbReference type="InterPro" id="IPR006636">
    <property type="entry name" value="STI1_HS-bd"/>
</dbReference>
<dbReference type="Gene3D" id="1.10.10.540">
    <property type="entry name" value="XPC-binding domain"/>
    <property type="match status" value="1"/>
</dbReference>
<dbReference type="InterPro" id="IPR036353">
    <property type="entry name" value="XPC-bd_sf"/>
</dbReference>
<evidence type="ECO:0000259" key="8">
    <source>
        <dbReference type="PROSITE" id="PS50053"/>
    </source>
</evidence>
<feature type="domain" description="UBA" evidence="7">
    <location>
        <begin position="353"/>
        <end position="394"/>
    </location>
</feature>
<dbReference type="GO" id="GO:0003684">
    <property type="term" value="F:damaged DNA binding"/>
    <property type="evidence" value="ECO:0007669"/>
    <property type="project" value="UniProtKB-UniRule"/>
</dbReference>
<dbReference type="Pfam" id="PF00240">
    <property type="entry name" value="ubiquitin"/>
    <property type="match status" value="1"/>
</dbReference>
<evidence type="ECO:0000256" key="2">
    <source>
        <dbReference type="ARBA" id="ARBA00022763"/>
    </source>
</evidence>
<dbReference type="SUPFAM" id="SSF101238">
    <property type="entry name" value="XPC-binding domain"/>
    <property type="match status" value="1"/>
</dbReference>
<evidence type="ECO:0000313" key="9">
    <source>
        <dbReference type="EMBL" id="BEI87419.1"/>
    </source>
</evidence>
<feature type="region of interest" description="Disordered" evidence="6">
    <location>
        <begin position="197"/>
        <end position="245"/>
    </location>
</feature>
<dbReference type="GO" id="GO:0005829">
    <property type="term" value="C:cytosol"/>
    <property type="evidence" value="ECO:0007669"/>
    <property type="project" value="TreeGrafter"/>
</dbReference>
<dbReference type="CDD" id="cd14281">
    <property type="entry name" value="UBA2_Rad23_like"/>
    <property type="match status" value="1"/>
</dbReference>
<keyword evidence="5" id="KW-0963">Cytoplasm</keyword>
<proteinExistence type="inferred from homology"/>
<keyword evidence="10" id="KW-1185">Reference proteome</keyword>
<evidence type="ECO:0000256" key="3">
    <source>
        <dbReference type="ARBA" id="ARBA00023204"/>
    </source>
</evidence>
<dbReference type="InterPro" id="IPR029071">
    <property type="entry name" value="Ubiquitin-like_domsf"/>
</dbReference>
<dbReference type="PANTHER" id="PTHR10621:SF0">
    <property type="entry name" value="UV EXCISION REPAIR PROTEIN RAD23"/>
    <property type="match status" value="1"/>
</dbReference>
<dbReference type="GO" id="GO:0043161">
    <property type="term" value="P:proteasome-mediated ubiquitin-dependent protein catabolic process"/>
    <property type="evidence" value="ECO:0007669"/>
    <property type="project" value="UniProtKB-UniRule"/>
</dbReference>
<dbReference type="InterPro" id="IPR000626">
    <property type="entry name" value="Ubiquitin-like_dom"/>
</dbReference>
<keyword evidence="3 5" id="KW-0234">DNA repair</keyword>
<dbReference type="GO" id="GO:0043130">
    <property type="term" value="F:ubiquitin binding"/>
    <property type="evidence" value="ECO:0007669"/>
    <property type="project" value="UniProtKB-UniRule"/>
</dbReference>
<dbReference type="PROSITE" id="PS50053">
    <property type="entry name" value="UBIQUITIN_2"/>
    <property type="match status" value="1"/>
</dbReference>
<dbReference type="PROSITE" id="PS50030">
    <property type="entry name" value="UBA"/>
    <property type="match status" value="2"/>
</dbReference>
<comment type="similarity">
    <text evidence="5">Belongs to the RAD23 family.</text>
</comment>
<dbReference type="SMART" id="SM00727">
    <property type="entry name" value="STI1"/>
    <property type="match status" value="1"/>
</dbReference>
<gene>
    <name evidence="9" type="primary">RAD23</name>
    <name evidence="9" type="ORF">CcaverHIS019_0101370</name>
</gene>
<dbReference type="Gene3D" id="1.10.8.10">
    <property type="entry name" value="DNA helicase RuvA subunit, C-terminal domain"/>
    <property type="match status" value="2"/>
</dbReference>
<evidence type="ECO:0000256" key="5">
    <source>
        <dbReference type="RuleBase" id="RU367049"/>
    </source>
</evidence>
<dbReference type="Gene3D" id="3.10.20.90">
    <property type="entry name" value="Phosphatidylinositol 3-kinase Catalytic Subunit, Chain A, domain 1"/>
    <property type="match status" value="1"/>
</dbReference>
<dbReference type="InterPro" id="IPR015360">
    <property type="entry name" value="XPC-bd"/>
</dbReference>
<dbReference type="Pfam" id="PF09280">
    <property type="entry name" value="XPC-binding"/>
    <property type="match status" value="1"/>
</dbReference>
<comment type="function">
    <text evidence="5">Multiubiquitin chain receptor involved in modulation of proteasomal degradation. Involved in nucleotide excision repair.</text>
</comment>
<feature type="domain" description="UBA" evidence="7">
    <location>
        <begin position="153"/>
        <end position="193"/>
    </location>
</feature>
<evidence type="ECO:0000256" key="1">
    <source>
        <dbReference type="ARBA" id="ARBA00022737"/>
    </source>
</evidence>
<name>A0AA48I0R9_9TREE</name>
<organism evidence="9 10">
    <name type="scientific">Cutaneotrichosporon cavernicola</name>
    <dbReference type="NCBI Taxonomy" id="279322"/>
    <lineage>
        <taxon>Eukaryota</taxon>
        <taxon>Fungi</taxon>
        <taxon>Dikarya</taxon>
        <taxon>Basidiomycota</taxon>
        <taxon>Agaricomycotina</taxon>
        <taxon>Tremellomycetes</taxon>
        <taxon>Trichosporonales</taxon>
        <taxon>Trichosporonaceae</taxon>
        <taxon>Cutaneotrichosporon</taxon>
    </lineage>
</organism>
<feature type="compositionally biased region" description="Low complexity" evidence="6">
    <location>
        <begin position="222"/>
        <end position="245"/>
    </location>
</feature>
<keyword evidence="2 5" id="KW-0227">DNA damage</keyword>
<accession>A0AA48I0R9</accession>
<dbReference type="GO" id="GO:0070628">
    <property type="term" value="F:proteasome binding"/>
    <property type="evidence" value="ECO:0007669"/>
    <property type="project" value="TreeGrafter"/>
</dbReference>
<dbReference type="FunFam" id="1.10.8.10:FF:000003">
    <property type="entry name" value="UV excision repair protein RAD23 homolog"/>
    <property type="match status" value="1"/>
</dbReference>
<keyword evidence="1" id="KW-0677">Repeat</keyword>
<dbReference type="KEGG" id="ccac:CcaHIS019_0101370"/>
<evidence type="ECO:0000313" key="10">
    <source>
        <dbReference type="Proteomes" id="UP001233271"/>
    </source>
</evidence>
<dbReference type="SUPFAM" id="SSF46934">
    <property type="entry name" value="UBA-like"/>
    <property type="match status" value="2"/>
</dbReference>
<dbReference type="GO" id="GO:0031593">
    <property type="term" value="F:polyubiquitin modification-dependent protein binding"/>
    <property type="evidence" value="ECO:0007669"/>
    <property type="project" value="UniProtKB-UniRule"/>
</dbReference>
<dbReference type="Proteomes" id="UP001233271">
    <property type="component" value="Chromosome 1"/>
</dbReference>
<keyword evidence="4 5" id="KW-0539">Nucleus</keyword>
<dbReference type="SMART" id="SM00213">
    <property type="entry name" value="UBQ"/>
    <property type="match status" value="1"/>
</dbReference>
<protein>
    <recommendedName>
        <fullName evidence="5">UV excision repair protein RAD23</fullName>
    </recommendedName>
</protein>
<dbReference type="PANTHER" id="PTHR10621">
    <property type="entry name" value="UV EXCISION REPAIR PROTEIN RAD23"/>
    <property type="match status" value="1"/>
</dbReference>
<comment type="subcellular location">
    <subcellularLocation>
        <location evidence="5">Nucleus</location>
    </subcellularLocation>
    <subcellularLocation>
        <location evidence="5">Cytoplasm</location>
    </subcellularLocation>
</comment>
<dbReference type="FunFam" id="1.10.8.10:FF:000002">
    <property type="entry name" value="UV excision repair protein RAD23 homolog"/>
    <property type="match status" value="1"/>
</dbReference>
<dbReference type="GeneID" id="85491290"/>
<feature type="compositionally biased region" description="Low complexity" evidence="6">
    <location>
        <begin position="197"/>
        <end position="213"/>
    </location>
</feature>
<dbReference type="NCBIfam" id="TIGR00601">
    <property type="entry name" value="rad23"/>
    <property type="match status" value="1"/>
</dbReference>
<dbReference type="EMBL" id="AP028212">
    <property type="protein sequence ID" value="BEI87419.1"/>
    <property type="molecule type" value="Genomic_DNA"/>
</dbReference>
<feature type="domain" description="Ubiquitin-like" evidence="8">
    <location>
        <begin position="1"/>
        <end position="76"/>
    </location>
</feature>
<dbReference type="FunFam" id="3.10.20.90:FF:000254">
    <property type="entry name" value="UV excision repair protein Rad23"/>
    <property type="match status" value="1"/>
</dbReference>
<dbReference type="CDD" id="cd14280">
    <property type="entry name" value="UBA1_Rad23_like"/>
    <property type="match status" value="1"/>
</dbReference>
<dbReference type="GO" id="GO:0005654">
    <property type="term" value="C:nucleoplasm"/>
    <property type="evidence" value="ECO:0007669"/>
    <property type="project" value="TreeGrafter"/>
</dbReference>
<dbReference type="InterPro" id="IPR004806">
    <property type="entry name" value="Rad23"/>
</dbReference>
<dbReference type="AlphaFoldDB" id="A0AA48I0R9"/>
<dbReference type="InterPro" id="IPR015940">
    <property type="entry name" value="UBA"/>
</dbReference>
<dbReference type="SUPFAM" id="SSF54236">
    <property type="entry name" value="Ubiquitin-like"/>
    <property type="match status" value="1"/>
</dbReference>
<evidence type="ECO:0000256" key="4">
    <source>
        <dbReference type="ARBA" id="ARBA00023242"/>
    </source>
</evidence>
<dbReference type="RefSeq" id="XP_060452685.1">
    <property type="nucleotide sequence ID" value="XM_060596978.1"/>
</dbReference>
<sequence length="402" mass="41603">MKITFKTVQNKLFTIDADESETVGGLKLKIQEGQSFPAANQKLIYSGKILKDESTVGELKIKEKDFLVVMVSKPKTPVPTSSPAPVAAPAAAAPAAVALAEASPAPVAPAAETAPAAAQPATESIPVVEPTAAAEPTASSGDVSMGSSFLTGEHLQTATDSIVEMGFPRDQVVRALRASFNNPDRAVEYLMSGNIPETEPAAPRAPAQQAAPTAPSPPAPAASPVAPSAARAAASAAEPSAGGSSADNLFAAAEAAMHRGRGTGAGAGAGAGGLDDATMNAIANSPQLQRIRQAVQENPGLIQPLLQQIAQQNSALAQIINENPQALYDLLGIGADDDDVEYQGPQVMQVNLTQEEAAAVERLEQLGFDRQMVLQAFLLCDKNEELAANFLFENAEEDEQMH</sequence>
<evidence type="ECO:0000259" key="7">
    <source>
        <dbReference type="PROSITE" id="PS50030"/>
    </source>
</evidence>
<evidence type="ECO:0000256" key="6">
    <source>
        <dbReference type="SAM" id="MobiDB-lite"/>
    </source>
</evidence>
<dbReference type="PRINTS" id="PR01839">
    <property type="entry name" value="RAD23PROTEIN"/>
</dbReference>
<dbReference type="CDD" id="cd01805">
    <property type="entry name" value="Ubl_Rad23"/>
    <property type="match status" value="1"/>
</dbReference>
<reference evidence="9" key="1">
    <citation type="journal article" date="2023" name="BMC Genomics">
        <title>Chromosome-level genome assemblies of Cutaneotrichosporon spp. (Trichosporonales, Basidiomycota) reveal imbalanced evolution between nucleotide sequences and chromosome synteny.</title>
        <authorList>
            <person name="Kobayashi Y."/>
            <person name="Kayamori A."/>
            <person name="Aoki K."/>
            <person name="Shiwa Y."/>
            <person name="Matsutani M."/>
            <person name="Fujita N."/>
            <person name="Sugita T."/>
            <person name="Iwasaki W."/>
            <person name="Tanaka N."/>
            <person name="Takashima M."/>
        </authorList>
    </citation>
    <scope>NUCLEOTIDE SEQUENCE</scope>
    <source>
        <strain evidence="9">HIS019</strain>
    </source>
</reference>
<dbReference type="GO" id="GO:0006289">
    <property type="term" value="P:nucleotide-excision repair"/>
    <property type="evidence" value="ECO:0007669"/>
    <property type="project" value="UniProtKB-UniRule"/>
</dbReference>